<name>A0ABX1CRN5_9SPHN</name>
<comment type="caution">
    <text evidence="8">The sequence shown here is derived from an EMBL/GenBank/DDBJ whole genome shotgun (WGS) entry which is preliminary data.</text>
</comment>
<dbReference type="InterPro" id="IPR015421">
    <property type="entry name" value="PyrdxlP-dep_Trfase_major"/>
</dbReference>
<dbReference type="HAMAP" id="MF_00051">
    <property type="entry name" value="SHMT"/>
    <property type="match status" value="1"/>
</dbReference>
<dbReference type="PROSITE" id="PS00096">
    <property type="entry name" value="SHMT"/>
    <property type="match status" value="1"/>
</dbReference>
<dbReference type="EMBL" id="JAAVJH010000008">
    <property type="protein sequence ID" value="NJR79613.1"/>
    <property type="molecule type" value="Genomic_DNA"/>
</dbReference>
<keyword evidence="4 6" id="KW-0808">Transferase</keyword>
<dbReference type="InterPro" id="IPR039429">
    <property type="entry name" value="SHMT-like_dom"/>
</dbReference>
<dbReference type="CDD" id="cd00378">
    <property type="entry name" value="SHMT"/>
    <property type="match status" value="1"/>
</dbReference>
<keyword evidence="6" id="KW-0963">Cytoplasm</keyword>
<dbReference type="InterPro" id="IPR049943">
    <property type="entry name" value="Ser_HO-MeTrfase-like"/>
</dbReference>
<keyword evidence="6" id="KW-0028">Amino-acid biosynthesis</keyword>
<dbReference type="NCBIfam" id="NF000586">
    <property type="entry name" value="PRK00011.1"/>
    <property type="match status" value="1"/>
</dbReference>
<dbReference type="InterPro" id="IPR019798">
    <property type="entry name" value="Ser_HO-MeTrfase_PLP_BS"/>
</dbReference>
<evidence type="ECO:0000256" key="2">
    <source>
        <dbReference type="ARBA" id="ARBA00006376"/>
    </source>
</evidence>
<reference evidence="8 9" key="1">
    <citation type="submission" date="2020-03" db="EMBL/GenBank/DDBJ databases">
        <authorList>
            <person name="Wang L."/>
            <person name="He N."/>
            <person name="Li Y."/>
            <person name="Fang Y."/>
            <person name="Zhang F."/>
        </authorList>
    </citation>
    <scope>NUCLEOTIDE SEQUENCE [LARGE SCALE GENOMIC DNA]</scope>
    <source>
        <strain evidence="8 9">36D10-4-7</strain>
    </source>
</reference>
<dbReference type="Gene3D" id="3.90.1150.10">
    <property type="entry name" value="Aspartate Aminotransferase, domain 1"/>
    <property type="match status" value="1"/>
</dbReference>
<keyword evidence="3 6" id="KW-0554">One-carbon metabolism</keyword>
<feature type="site" description="Plays an important role in substrate specificity" evidence="6">
    <location>
        <position position="242"/>
    </location>
</feature>
<dbReference type="InterPro" id="IPR015424">
    <property type="entry name" value="PyrdxlP-dep_Trfase"/>
</dbReference>
<evidence type="ECO:0000256" key="5">
    <source>
        <dbReference type="ARBA" id="ARBA00022898"/>
    </source>
</evidence>
<comment type="catalytic activity">
    <reaction evidence="6">
        <text>(6R)-5,10-methylene-5,6,7,8-tetrahydrofolate + glycine + H2O = (6S)-5,6,7,8-tetrahydrofolate + L-serine</text>
        <dbReference type="Rhea" id="RHEA:15481"/>
        <dbReference type="ChEBI" id="CHEBI:15377"/>
        <dbReference type="ChEBI" id="CHEBI:15636"/>
        <dbReference type="ChEBI" id="CHEBI:33384"/>
        <dbReference type="ChEBI" id="CHEBI:57305"/>
        <dbReference type="ChEBI" id="CHEBI:57453"/>
        <dbReference type="EC" id="2.1.2.1"/>
    </reaction>
</comment>
<evidence type="ECO:0000256" key="6">
    <source>
        <dbReference type="HAMAP-Rule" id="MF_00051"/>
    </source>
</evidence>
<organism evidence="8 9">
    <name type="scientific">Sphingomonas corticis</name>
    <dbReference type="NCBI Taxonomy" id="2722791"/>
    <lineage>
        <taxon>Bacteria</taxon>
        <taxon>Pseudomonadati</taxon>
        <taxon>Pseudomonadota</taxon>
        <taxon>Alphaproteobacteria</taxon>
        <taxon>Sphingomonadales</taxon>
        <taxon>Sphingomonadaceae</taxon>
        <taxon>Sphingomonas</taxon>
    </lineage>
</organism>
<accession>A0ABX1CRN5</accession>
<dbReference type="Pfam" id="PF00464">
    <property type="entry name" value="SHMT"/>
    <property type="match status" value="1"/>
</dbReference>
<dbReference type="PANTHER" id="PTHR11680">
    <property type="entry name" value="SERINE HYDROXYMETHYLTRANSFERASE"/>
    <property type="match status" value="1"/>
</dbReference>
<comment type="subcellular location">
    <subcellularLocation>
        <location evidence="6">Cytoplasm</location>
    </subcellularLocation>
</comment>
<comment type="pathway">
    <text evidence="6">Amino-acid biosynthesis; glycine biosynthesis; glycine from L-serine: step 1/1.</text>
</comment>
<dbReference type="InterPro" id="IPR015422">
    <property type="entry name" value="PyrdxlP-dep_Trfase_small"/>
</dbReference>
<evidence type="ECO:0000256" key="1">
    <source>
        <dbReference type="ARBA" id="ARBA00001933"/>
    </source>
</evidence>
<feature type="domain" description="Serine hydroxymethyltransferase-like" evidence="7">
    <location>
        <begin position="21"/>
        <end position="398"/>
    </location>
</feature>
<proteinExistence type="inferred from homology"/>
<dbReference type="InterPro" id="IPR001085">
    <property type="entry name" value="Ser_HO-MeTrfase"/>
</dbReference>
<keyword evidence="9" id="KW-1185">Reference proteome</keyword>
<evidence type="ECO:0000313" key="8">
    <source>
        <dbReference type="EMBL" id="NJR79613.1"/>
    </source>
</evidence>
<feature type="binding site" evidence="6">
    <location>
        <position position="258"/>
    </location>
    <ligand>
        <name>(6S)-5,6,7,8-tetrahydrofolate</name>
        <dbReference type="ChEBI" id="CHEBI:57453"/>
    </ligand>
</feature>
<dbReference type="PIRSF" id="PIRSF000412">
    <property type="entry name" value="SHMT"/>
    <property type="match status" value="1"/>
</dbReference>
<comment type="subunit">
    <text evidence="6">Homodimer.</text>
</comment>
<evidence type="ECO:0000313" key="9">
    <source>
        <dbReference type="Proteomes" id="UP000732399"/>
    </source>
</evidence>
<comment type="similarity">
    <text evidence="2 6">Belongs to the SHMT family.</text>
</comment>
<feature type="modified residue" description="N6-(pyridoxal phosphate)lysine" evidence="6">
    <location>
        <position position="243"/>
    </location>
</feature>
<protein>
    <recommendedName>
        <fullName evidence="6">Serine hydroxymethyltransferase</fullName>
        <shortName evidence="6">SHMT</shortName>
        <shortName evidence="6">Serine methylase</shortName>
        <ecNumber evidence="6">2.1.2.1</ecNumber>
    </recommendedName>
</protein>
<keyword evidence="5 6" id="KW-0663">Pyridoxal phosphate</keyword>
<dbReference type="Proteomes" id="UP000732399">
    <property type="component" value="Unassembled WGS sequence"/>
</dbReference>
<gene>
    <name evidence="6" type="primary">glyA</name>
    <name evidence="8" type="ORF">HBH26_13580</name>
</gene>
<feature type="binding site" evidence="6">
    <location>
        <position position="134"/>
    </location>
    <ligand>
        <name>(6S)-5,6,7,8-tetrahydrofolate</name>
        <dbReference type="ChEBI" id="CHEBI:57453"/>
    </ligand>
</feature>
<dbReference type="RefSeq" id="WP_168135162.1">
    <property type="nucleotide sequence ID" value="NZ_JAAVJH010000008.1"/>
</dbReference>
<evidence type="ECO:0000256" key="3">
    <source>
        <dbReference type="ARBA" id="ARBA00022563"/>
    </source>
</evidence>
<dbReference type="EC" id="2.1.2.1" evidence="6"/>
<sequence length="435" mass="45819">MSTNPQSIADVQPDGFFTRGLADADPAVFAGVEHELDREQTQIELIASENIVSRAVLEAQGSVFTNKYAEGYPGKRYYQGCHPSDEVEQLAIDRAKQLFGCGFANVQPHSGAQANGAVMLALVKPGDTIMGLSLDAGGHLTHGARAAMSGKWFDAVQYGVTPDTHLIDYDAVERLALEKKPKLIITGGSAYPRQIDFARFRAIADKAGALFMVDMAHFAGLVAAGVHPSPFGHAHVVTTTTHKTLRGPRGGMVLTDDEGIAKKINSAVFPGLQGGPLMHVIAAKAVAFGEALRPEFRSYAAAVVENAKVLAATLKERGADLVSGGTDTHLALVDLTPLGVTGKDADEALERAGITCNKNGIPNDPLPPVKTSGIRVGSPAGTTRGFGTAEFREIGNMVADVLDGLAKKGEAGDPAVEADVRTRVRALCARFPIYS</sequence>
<comment type="cofactor">
    <cofactor evidence="1 6">
        <name>pyridoxal 5'-phosphate</name>
        <dbReference type="ChEBI" id="CHEBI:597326"/>
    </cofactor>
</comment>
<comment type="pathway">
    <text evidence="6">One-carbon metabolism; tetrahydrofolate interconversion.</text>
</comment>
<comment type="caution">
    <text evidence="6">Lacks conserved residue(s) required for the propagation of feature annotation.</text>
</comment>
<evidence type="ECO:0000259" key="7">
    <source>
        <dbReference type="Pfam" id="PF00464"/>
    </source>
</evidence>
<dbReference type="Gene3D" id="3.40.640.10">
    <property type="entry name" value="Type I PLP-dependent aspartate aminotransferase-like (Major domain)"/>
    <property type="match status" value="1"/>
</dbReference>
<feature type="binding site" evidence="6">
    <location>
        <begin position="138"/>
        <end position="140"/>
    </location>
    <ligand>
        <name>(6S)-5,6,7,8-tetrahydrofolate</name>
        <dbReference type="ChEBI" id="CHEBI:57453"/>
    </ligand>
</feature>
<dbReference type="PANTHER" id="PTHR11680:SF35">
    <property type="entry name" value="SERINE HYDROXYMETHYLTRANSFERASE 1"/>
    <property type="match status" value="1"/>
</dbReference>
<evidence type="ECO:0000256" key="4">
    <source>
        <dbReference type="ARBA" id="ARBA00022679"/>
    </source>
</evidence>
<comment type="function">
    <text evidence="6">Catalyzes the reversible interconversion of serine and glycine with tetrahydrofolate (THF) serving as the one-carbon carrier. This reaction serves as the major source of one-carbon groups required for the biosynthesis of purines, thymidylate, methionine, and other important biomolecules. Also exhibits THF-independent aldolase activity toward beta-hydroxyamino acids, producing glycine and aldehydes, via a retro-aldol mechanism.</text>
</comment>
<dbReference type="SUPFAM" id="SSF53383">
    <property type="entry name" value="PLP-dependent transferases"/>
    <property type="match status" value="1"/>
</dbReference>